<feature type="non-terminal residue" evidence="1">
    <location>
        <position position="1"/>
    </location>
</feature>
<keyword evidence="2" id="KW-1185">Reference proteome</keyword>
<dbReference type="Proteomes" id="UP000291084">
    <property type="component" value="Chromosome 8"/>
</dbReference>
<name>A0A0S3SV36_PHAAN</name>
<protein>
    <submittedName>
        <fullName evidence="1">Uncharacterized protein</fullName>
    </submittedName>
</protein>
<organism evidence="1 2">
    <name type="scientific">Vigna angularis var. angularis</name>
    <dbReference type="NCBI Taxonomy" id="157739"/>
    <lineage>
        <taxon>Eukaryota</taxon>
        <taxon>Viridiplantae</taxon>
        <taxon>Streptophyta</taxon>
        <taxon>Embryophyta</taxon>
        <taxon>Tracheophyta</taxon>
        <taxon>Spermatophyta</taxon>
        <taxon>Magnoliopsida</taxon>
        <taxon>eudicotyledons</taxon>
        <taxon>Gunneridae</taxon>
        <taxon>Pentapetalae</taxon>
        <taxon>rosids</taxon>
        <taxon>fabids</taxon>
        <taxon>Fabales</taxon>
        <taxon>Fabaceae</taxon>
        <taxon>Papilionoideae</taxon>
        <taxon>50 kb inversion clade</taxon>
        <taxon>NPAAA clade</taxon>
        <taxon>indigoferoid/millettioid clade</taxon>
        <taxon>Phaseoleae</taxon>
        <taxon>Vigna</taxon>
    </lineage>
</organism>
<gene>
    <name evidence="1" type="primary">Vigan.08G369600</name>
    <name evidence="1" type="ORF">VIGAN_08369600</name>
</gene>
<evidence type="ECO:0000313" key="1">
    <source>
        <dbReference type="EMBL" id="BAT96716.1"/>
    </source>
</evidence>
<dbReference type="AlphaFoldDB" id="A0A0S3SV36"/>
<dbReference type="EMBL" id="AP015041">
    <property type="protein sequence ID" value="BAT96716.1"/>
    <property type="molecule type" value="Genomic_DNA"/>
</dbReference>
<reference evidence="1 2" key="1">
    <citation type="journal article" date="2015" name="Sci. Rep.">
        <title>The power of single molecule real-time sequencing technology in the de novo assembly of a eukaryotic genome.</title>
        <authorList>
            <person name="Sakai H."/>
            <person name="Naito K."/>
            <person name="Ogiso-Tanaka E."/>
            <person name="Takahashi Y."/>
            <person name="Iseki K."/>
            <person name="Muto C."/>
            <person name="Satou K."/>
            <person name="Teruya K."/>
            <person name="Shiroma A."/>
            <person name="Shimoji M."/>
            <person name="Hirano T."/>
            <person name="Itoh T."/>
            <person name="Kaga A."/>
            <person name="Tomooka N."/>
        </authorList>
    </citation>
    <scope>NUCLEOTIDE SEQUENCE [LARGE SCALE GENOMIC DNA]</scope>
    <source>
        <strain evidence="2">cv. Shumari</strain>
    </source>
</reference>
<evidence type="ECO:0000313" key="2">
    <source>
        <dbReference type="Proteomes" id="UP000291084"/>
    </source>
</evidence>
<accession>A0A0S3SV36</accession>
<sequence length="77" mass="9229">QQPWLIFSARDPLGDSSNAWSGWEHLKFQCEGLQKTKQTWYFMITSTNTEEYTPFIRYLHRLHTLHLILTEPCFLII</sequence>
<proteinExistence type="predicted"/>